<sequence>MYDLQVKYIFLQKHVESFVKQIESFRQVHLAPERYLKSLAEVCRRKAFSANYMKWATELSADAFKTYDKEVSLRKSFNSEESKNMVDNLFPGMDDLPPPFAIESPRPFDQNLPNIVKKDLEWLSLQFPELSHFCEVLPPEPMPCISQAETDSAFSSNIPLSRVVGDSSSLGDKSHQKKEEISPHKLAAPAGDYSSLPSEYASLPNEVFSLTSSPFEDPLLPSSELEVNLKRTKTSSQHSGLLSGTVGKSEFPEDGTVAGESDGEEFETVERYGTSPVDICTELIGSKRSVSGPRPTSSSDVIAVNKSRDKHRPKVSKARSDGDAISPIQERLKSSESLVVSGDFQSTEYYIDDSMPSSYTESNATSPLLRGNRMVKSHHVVLAELQKQVEEKTGALIGATNSMKNSRSIILKLHAKISALQKFIQELQGSFQSDLSNLKTFVKEEFWERMSEVSQIVENINSCMANLQQQMLLEKEEAVSAAKAETASLENLYKHRLEVENQKLNDAETQISNYEKRLREVSSSFEELRHEKIMLEDQLRYEKKIAESTVLEHEIELDCLRNDMTHAVQERDEEILALKEKLMEIENEKDLLQKKTECLEAELQKTLQEGLIMSSTLAQKEAELSQMIKEQAVLQQEIK</sequence>
<dbReference type="GO" id="GO:0061723">
    <property type="term" value="P:glycophagy"/>
    <property type="evidence" value="ECO:0007669"/>
    <property type="project" value="TreeGrafter"/>
</dbReference>
<feature type="compositionally biased region" description="Basic and acidic residues" evidence="2">
    <location>
        <begin position="172"/>
        <end position="183"/>
    </location>
</feature>
<accession>A0A087T2I0</accession>
<feature type="region of interest" description="Disordered" evidence="2">
    <location>
        <begin position="285"/>
        <end position="322"/>
    </location>
</feature>
<name>A0A087T2I0_STEMI</name>
<protein>
    <submittedName>
        <fullName evidence="3">RB1-inducible coiled-coil protein 1</fullName>
    </submittedName>
</protein>
<feature type="region of interest" description="Disordered" evidence="2">
    <location>
        <begin position="236"/>
        <end position="268"/>
    </location>
</feature>
<dbReference type="GO" id="GO:0060090">
    <property type="term" value="F:molecular adaptor activity"/>
    <property type="evidence" value="ECO:0007669"/>
    <property type="project" value="TreeGrafter"/>
</dbReference>
<feature type="non-terminal residue" evidence="3">
    <location>
        <position position="639"/>
    </location>
</feature>
<dbReference type="GO" id="GO:0061709">
    <property type="term" value="P:reticulophagy"/>
    <property type="evidence" value="ECO:0007669"/>
    <property type="project" value="TreeGrafter"/>
</dbReference>
<dbReference type="GO" id="GO:0034517">
    <property type="term" value="P:ribophagy"/>
    <property type="evidence" value="ECO:0007669"/>
    <property type="project" value="TreeGrafter"/>
</dbReference>
<dbReference type="Proteomes" id="UP000054359">
    <property type="component" value="Unassembled WGS sequence"/>
</dbReference>
<feature type="region of interest" description="Disordered" evidence="2">
    <location>
        <begin position="165"/>
        <end position="190"/>
    </location>
</feature>
<keyword evidence="1" id="KW-0175">Coiled coil</keyword>
<dbReference type="InterPro" id="IPR040040">
    <property type="entry name" value="ATG11"/>
</dbReference>
<feature type="compositionally biased region" description="Basic residues" evidence="2">
    <location>
        <begin position="308"/>
        <end position="317"/>
    </location>
</feature>
<evidence type="ECO:0000313" key="3">
    <source>
        <dbReference type="EMBL" id="KFM59319.1"/>
    </source>
</evidence>
<dbReference type="GO" id="GO:0000422">
    <property type="term" value="P:autophagy of mitochondrion"/>
    <property type="evidence" value="ECO:0007669"/>
    <property type="project" value="TreeGrafter"/>
</dbReference>
<gene>
    <name evidence="3" type="ORF">X975_11371</name>
</gene>
<keyword evidence="4" id="KW-1185">Reference proteome</keyword>
<proteinExistence type="predicted"/>
<reference evidence="3 4" key="1">
    <citation type="submission" date="2013-11" db="EMBL/GenBank/DDBJ databases">
        <title>Genome sequencing of Stegodyphus mimosarum.</title>
        <authorList>
            <person name="Bechsgaard J."/>
        </authorList>
    </citation>
    <scope>NUCLEOTIDE SEQUENCE [LARGE SCALE GENOMIC DNA]</scope>
</reference>
<dbReference type="GO" id="GO:0034045">
    <property type="term" value="C:phagophore assembly site membrane"/>
    <property type="evidence" value="ECO:0007669"/>
    <property type="project" value="TreeGrafter"/>
</dbReference>
<organism evidence="3 4">
    <name type="scientific">Stegodyphus mimosarum</name>
    <name type="common">African social velvet spider</name>
    <dbReference type="NCBI Taxonomy" id="407821"/>
    <lineage>
        <taxon>Eukaryota</taxon>
        <taxon>Metazoa</taxon>
        <taxon>Ecdysozoa</taxon>
        <taxon>Arthropoda</taxon>
        <taxon>Chelicerata</taxon>
        <taxon>Arachnida</taxon>
        <taxon>Araneae</taxon>
        <taxon>Araneomorphae</taxon>
        <taxon>Entelegynae</taxon>
        <taxon>Eresoidea</taxon>
        <taxon>Eresidae</taxon>
        <taxon>Stegodyphus</taxon>
    </lineage>
</organism>
<evidence type="ECO:0000256" key="1">
    <source>
        <dbReference type="SAM" id="Coils"/>
    </source>
</evidence>
<dbReference type="GO" id="GO:1990316">
    <property type="term" value="C:Atg1/ULK1 kinase complex"/>
    <property type="evidence" value="ECO:0007669"/>
    <property type="project" value="TreeGrafter"/>
</dbReference>
<dbReference type="GO" id="GO:0019901">
    <property type="term" value="F:protein kinase binding"/>
    <property type="evidence" value="ECO:0007669"/>
    <property type="project" value="TreeGrafter"/>
</dbReference>
<evidence type="ECO:0000256" key="2">
    <source>
        <dbReference type="SAM" id="MobiDB-lite"/>
    </source>
</evidence>
<evidence type="ECO:0000313" key="4">
    <source>
        <dbReference type="Proteomes" id="UP000054359"/>
    </source>
</evidence>
<dbReference type="GO" id="GO:0000045">
    <property type="term" value="P:autophagosome assembly"/>
    <property type="evidence" value="ECO:0007669"/>
    <property type="project" value="InterPro"/>
</dbReference>
<dbReference type="PANTHER" id="PTHR13222">
    <property type="entry name" value="RB1-INDUCIBLE COILED-COIL"/>
    <property type="match status" value="1"/>
</dbReference>
<dbReference type="STRING" id="407821.A0A087T2I0"/>
<feature type="coiled-coil region" evidence="1">
    <location>
        <begin position="472"/>
        <end position="637"/>
    </location>
</feature>
<dbReference type="GO" id="GO:0034727">
    <property type="term" value="P:piecemeal microautophagy of the nucleus"/>
    <property type="evidence" value="ECO:0007669"/>
    <property type="project" value="TreeGrafter"/>
</dbReference>
<dbReference type="EMBL" id="KK113087">
    <property type="protein sequence ID" value="KFM59319.1"/>
    <property type="molecule type" value="Genomic_DNA"/>
</dbReference>
<dbReference type="AlphaFoldDB" id="A0A087T2I0"/>
<dbReference type="OrthoDB" id="6435430at2759"/>
<dbReference type="PANTHER" id="PTHR13222:SF1">
    <property type="entry name" value="RB1-INDUCIBLE COILED-COIL PROTEIN 1"/>
    <property type="match status" value="1"/>
</dbReference>